<proteinExistence type="predicted"/>
<comment type="caution">
    <text evidence="1">The sequence shown here is derived from an EMBL/GenBank/DDBJ whole genome shotgun (WGS) entry which is preliminary data.</text>
</comment>
<dbReference type="Proteomes" id="UP000479691">
    <property type="component" value="Unassembled WGS sequence"/>
</dbReference>
<accession>A0A7C8P8V5</accession>
<dbReference type="EMBL" id="JAABOE010000170">
    <property type="protein sequence ID" value="KAF3160142.1"/>
    <property type="molecule type" value="Genomic_DNA"/>
</dbReference>
<protein>
    <submittedName>
        <fullName evidence="1">Uncharacterized protein</fullName>
    </submittedName>
</protein>
<sequence>MRIVEAASLITKARSQKLLSNKTVGFPRPVAEYFEAIPREPVGYEEVCGSDGQSRVSVTRVDNLVLQAFVQALEANEYVPARPGSERQLSDLGTYYGAGSLSAREKQKVN</sequence>
<evidence type="ECO:0000313" key="1">
    <source>
        <dbReference type="EMBL" id="KAF3160142.1"/>
    </source>
</evidence>
<organism evidence="1 2">
    <name type="scientific">Orbilia oligospora</name>
    <name type="common">Nematode-trapping fungus</name>
    <name type="synonym">Arthrobotrys oligospora</name>
    <dbReference type="NCBI Taxonomy" id="2813651"/>
    <lineage>
        <taxon>Eukaryota</taxon>
        <taxon>Fungi</taxon>
        <taxon>Dikarya</taxon>
        <taxon>Ascomycota</taxon>
        <taxon>Pezizomycotina</taxon>
        <taxon>Orbiliomycetes</taxon>
        <taxon>Orbiliales</taxon>
        <taxon>Orbiliaceae</taxon>
        <taxon>Orbilia</taxon>
    </lineage>
</organism>
<reference evidence="1 2" key="1">
    <citation type="submission" date="2019-06" db="EMBL/GenBank/DDBJ databases">
        <authorList>
            <person name="Palmer J.M."/>
        </authorList>
    </citation>
    <scope>NUCLEOTIDE SEQUENCE [LARGE SCALE GENOMIC DNA]</scope>
    <source>
        <strain evidence="1 2">TWF788</strain>
    </source>
</reference>
<gene>
    <name evidence="1" type="ORF">TWF788_003378</name>
</gene>
<dbReference type="AlphaFoldDB" id="A0A7C8P8V5"/>
<evidence type="ECO:0000313" key="2">
    <source>
        <dbReference type="Proteomes" id="UP000479691"/>
    </source>
</evidence>
<name>A0A7C8P8V5_ORBOL</name>